<protein>
    <submittedName>
        <fullName evidence="5">GntR family transcriptional regulator</fullName>
    </submittedName>
</protein>
<dbReference type="Pfam" id="PF00392">
    <property type="entry name" value="GntR"/>
    <property type="match status" value="1"/>
</dbReference>
<proteinExistence type="predicted"/>
<dbReference type="EMBL" id="JARDXE010000023">
    <property type="protein sequence ID" value="MDE8649022.1"/>
    <property type="molecule type" value="Genomic_DNA"/>
</dbReference>
<evidence type="ECO:0000313" key="6">
    <source>
        <dbReference type="Proteomes" id="UP001217325"/>
    </source>
</evidence>
<feature type="domain" description="HTH gntR-type" evidence="4">
    <location>
        <begin position="5"/>
        <end position="63"/>
    </location>
</feature>
<accession>A0AAW6LMZ0</accession>
<dbReference type="RefSeq" id="WP_275232731.1">
    <property type="nucleotide sequence ID" value="NZ_JARDXE010000023.1"/>
</dbReference>
<name>A0AAW6LMZ0_RHOSG</name>
<evidence type="ECO:0000256" key="2">
    <source>
        <dbReference type="ARBA" id="ARBA00023125"/>
    </source>
</evidence>
<comment type="caution">
    <text evidence="5">The sequence shown here is derived from an EMBL/GenBank/DDBJ whole genome shotgun (WGS) entry which is preliminary data.</text>
</comment>
<dbReference type="AlphaFoldDB" id="A0AAW6LMZ0"/>
<dbReference type="InterPro" id="IPR036388">
    <property type="entry name" value="WH-like_DNA-bd_sf"/>
</dbReference>
<dbReference type="GO" id="GO:0003677">
    <property type="term" value="F:DNA binding"/>
    <property type="evidence" value="ECO:0007669"/>
    <property type="project" value="UniProtKB-KW"/>
</dbReference>
<dbReference type="GO" id="GO:0003700">
    <property type="term" value="F:DNA-binding transcription factor activity"/>
    <property type="evidence" value="ECO:0007669"/>
    <property type="project" value="InterPro"/>
</dbReference>
<evidence type="ECO:0000256" key="1">
    <source>
        <dbReference type="ARBA" id="ARBA00023015"/>
    </source>
</evidence>
<sequence>MTPGEVTRILGERIAAGEYSIGEKLPTLEELQDAFFAGKSTAVARVAYAPLIDCGMVQVRQGRYGGHFVVSTQPIPKSPNEFAGISGGLARLVGALAQVTDRTFYGVEFQDTVSGERFGRSFHATVIGACEFSSTMLMALGEKQGYADKAASAAAFDLPAPDESDGKYTVRIYEQQLFSERS</sequence>
<evidence type="ECO:0000256" key="3">
    <source>
        <dbReference type="ARBA" id="ARBA00023163"/>
    </source>
</evidence>
<dbReference type="Gene3D" id="1.10.10.10">
    <property type="entry name" value="Winged helix-like DNA-binding domain superfamily/Winged helix DNA-binding domain"/>
    <property type="match status" value="1"/>
</dbReference>
<dbReference type="SUPFAM" id="SSF46785">
    <property type="entry name" value="Winged helix' DNA-binding domain"/>
    <property type="match status" value="1"/>
</dbReference>
<organism evidence="5 6">
    <name type="scientific">Rhodococcus qingshengii</name>
    <dbReference type="NCBI Taxonomy" id="334542"/>
    <lineage>
        <taxon>Bacteria</taxon>
        <taxon>Bacillati</taxon>
        <taxon>Actinomycetota</taxon>
        <taxon>Actinomycetes</taxon>
        <taxon>Mycobacteriales</taxon>
        <taxon>Nocardiaceae</taxon>
        <taxon>Rhodococcus</taxon>
        <taxon>Rhodococcus erythropolis group</taxon>
    </lineage>
</organism>
<dbReference type="Proteomes" id="UP001217325">
    <property type="component" value="Unassembled WGS sequence"/>
</dbReference>
<dbReference type="InterPro" id="IPR036390">
    <property type="entry name" value="WH_DNA-bd_sf"/>
</dbReference>
<reference evidence="5" key="1">
    <citation type="submission" date="2023-02" db="EMBL/GenBank/DDBJ databases">
        <title>A novel hydrolase synthesized by Rhodococcus erythropolis HQ is responsible for the detoxification of Zearalenone.</title>
        <authorList>
            <person name="Hu J."/>
            <person name="Xu J."/>
        </authorList>
    </citation>
    <scope>NUCLEOTIDE SEQUENCE</scope>
    <source>
        <strain evidence="5">HQ</strain>
    </source>
</reference>
<keyword evidence="2" id="KW-0238">DNA-binding</keyword>
<dbReference type="InterPro" id="IPR000524">
    <property type="entry name" value="Tscrpt_reg_HTH_GntR"/>
</dbReference>
<evidence type="ECO:0000313" key="5">
    <source>
        <dbReference type="EMBL" id="MDE8649022.1"/>
    </source>
</evidence>
<keyword evidence="3" id="KW-0804">Transcription</keyword>
<evidence type="ECO:0000259" key="4">
    <source>
        <dbReference type="Pfam" id="PF00392"/>
    </source>
</evidence>
<gene>
    <name evidence="5" type="ORF">PXH69_29025</name>
</gene>
<keyword evidence="1" id="KW-0805">Transcription regulation</keyword>